<feature type="transmembrane region" description="Helical" evidence="1">
    <location>
        <begin position="367"/>
        <end position="393"/>
    </location>
</feature>
<keyword evidence="1" id="KW-0812">Transmembrane</keyword>
<dbReference type="RefSeq" id="WP_055072362.1">
    <property type="nucleotide sequence ID" value="NZ_CYXY01000003.1"/>
</dbReference>
<accession>A0A173RMX3</accession>
<dbReference type="EMBL" id="CYXY01000003">
    <property type="protein sequence ID" value="CUM79340.1"/>
    <property type="molecule type" value="Genomic_DNA"/>
</dbReference>
<evidence type="ECO:0000313" key="2">
    <source>
        <dbReference type="EMBL" id="CUM79340.1"/>
    </source>
</evidence>
<dbReference type="InterPro" id="IPR010540">
    <property type="entry name" value="CmpB_TMEM229"/>
</dbReference>
<keyword evidence="1" id="KW-0472">Membrane</keyword>
<dbReference type="Pfam" id="PF06541">
    <property type="entry name" value="ABC_trans_CmpB"/>
    <property type="match status" value="2"/>
</dbReference>
<gene>
    <name evidence="2" type="ORF">ERS852571_00604</name>
</gene>
<dbReference type="AlphaFoldDB" id="A0A173RMX3"/>
<feature type="transmembrane region" description="Helical" evidence="1">
    <location>
        <begin position="145"/>
        <end position="167"/>
    </location>
</feature>
<sequence length="432" mass="50449">MMIKTLFLLSFLFFIYSFIGWILEVVQSAFHQKRLVNRGFINSPLCISYGIGAIVITINTHQMTGLWIFAAAMIDATVIEWFGGHFIEHFYHERWWDYSKNKWNLDGYICLSHSVFWGLLGYIGVKFVNPLLFKFYHLIPPFIRHLIIFILLAVLIIDILATTIVVFGKNINKRRWESADAYLTKISVKLSSLITSYVDRRVERAYPQRKLKLPTIPKTGVFAQGCGFYKVFLLFSIGSLLGDIIETIFCRLKMGVWMSRSSLVWGPFSIVWGFAFAGVTLLLYRYKDRSDSFLFLTGTFLGGAYEYLCSVLSEIVFGKVFWDYSKMPFNLNGRINLLYCFFWGIATVVWFKRIYPFLSNLIEKLPIAFGTVFTWIIVVFMVLNMFMSLSALIRYDQRDKKIPASNFFERYLDTHYNDQKMKLIYPKAKKVH</sequence>
<feature type="transmembrane region" description="Helical" evidence="1">
    <location>
        <begin position="105"/>
        <end position="125"/>
    </location>
</feature>
<feature type="transmembrane region" description="Helical" evidence="1">
    <location>
        <begin position="35"/>
        <end position="58"/>
    </location>
</feature>
<feature type="transmembrane region" description="Helical" evidence="1">
    <location>
        <begin position="336"/>
        <end position="355"/>
    </location>
</feature>
<protein>
    <submittedName>
        <fullName evidence="2">Predicted membrane protein</fullName>
    </submittedName>
</protein>
<dbReference type="Proteomes" id="UP000095553">
    <property type="component" value="Unassembled WGS sequence"/>
</dbReference>
<evidence type="ECO:0000313" key="3">
    <source>
        <dbReference type="Proteomes" id="UP000095553"/>
    </source>
</evidence>
<keyword evidence="1" id="KW-1133">Transmembrane helix</keyword>
<evidence type="ECO:0000256" key="1">
    <source>
        <dbReference type="SAM" id="Phobius"/>
    </source>
</evidence>
<feature type="transmembrane region" description="Helical" evidence="1">
    <location>
        <begin position="64"/>
        <end position="84"/>
    </location>
</feature>
<feature type="transmembrane region" description="Helical" evidence="1">
    <location>
        <begin position="263"/>
        <end position="284"/>
    </location>
</feature>
<reference evidence="2 3" key="1">
    <citation type="submission" date="2015-09" db="EMBL/GenBank/DDBJ databases">
        <authorList>
            <consortium name="Pathogen Informatics"/>
        </authorList>
    </citation>
    <scope>NUCLEOTIDE SEQUENCE [LARGE SCALE GENOMIC DNA]</scope>
    <source>
        <strain evidence="2 3">2789STDY5834959</strain>
    </source>
</reference>
<proteinExistence type="predicted"/>
<name>A0A173RMX3_ANAHA</name>
<organism evidence="2 3">
    <name type="scientific">Anaerostipes hadrus</name>
    <dbReference type="NCBI Taxonomy" id="649756"/>
    <lineage>
        <taxon>Bacteria</taxon>
        <taxon>Bacillati</taxon>
        <taxon>Bacillota</taxon>
        <taxon>Clostridia</taxon>
        <taxon>Lachnospirales</taxon>
        <taxon>Lachnospiraceae</taxon>
        <taxon>Anaerostipes</taxon>
    </lineage>
</organism>
<feature type="transmembrane region" description="Helical" evidence="1">
    <location>
        <begin position="304"/>
        <end position="324"/>
    </location>
</feature>
<feature type="transmembrane region" description="Helical" evidence="1">
    <location>
        <begin position="6"/>
        <end position="23"/>
    </location>
</feature>